<gene>
    <name evidence="1" type="ORF">D3H55_21630</name>
</gene>
<dbReference type="RefSeq" id="WP_119549394.1">
    <property type="nucleotide sequence ID" value="NZ_QXIR01000044.1"/>
</dbReference>
<evidence type="ECO:0008006" key="3">
    <source>
        <dbReference type="Google" id="ProtNLM"/>
    </source>
</evidence>
<dbReference type="AlphaFoldDB" id="A0A3A1QQD4"/>
<evidence type="ECO:0000313" key="1">
    <source>
        <dbReference type="EMBL" id="RIW28492.1"/>
    </source>
</evidence>
<dbReference type="EMBL" id="QXIR01000044">
    <property type="protein sequence ID" value="RIW28492.1"/>
    <property type="molecule type" value="Genomic_DNA"/>
</dbReference>
<comment type="caution">
    <text evidence="1">The sequence shown here is derived from an EMBL/GenBank/DDBJ whole genome shotgun (WGS) entry which is preliminary data.</text>
</comment>
<organism evidence="1 2">
    <name type="scientific">Bacillus salacetis</name>
    <dbReference type="NCBI Taxonomy" id="2315464"/>
    <lineage>
        <taxon>Bacteria</taxon>
        <taxon>Bacillati</taxon>
        <taxon>Bacillota</taxon>
        <taxon>Bacilli</taxon>
        <taxon>Bacillales</taxon>
        <taxon>Bacillaceae</taxon>
        <taxon>Bacillus</taxon>
    </lineage>
</organism>
<accession>A0A3A1QQD4</accession>
<dbReference type="OrthoDB" id="2691866at2"/>
<name>A0A3A1QQD4_9BACI</name>
<reference evidence="1 2" key="1">
    <citation type="submission" date="2018-09" db="EMBL/GenBank/DDBJ databases">
        <title>Bacillus saliacetes sp. nov., isolated from Thai shrimp paste (Ka-pi).</title>
        <authorList>
            <person name="Daroonpunt R."/>
            <person name="Tanasupawat S."/>
            <person name="Yiamsombut S."/>
        </authorList>
    </citation>
    <scope>NUCLEOTIDE SEQUENCE [LARGE SCALE GENOMIC DNA]</scope>
    <source>
        <strain evidence="1 2">SKP7-4</strain>
    </source>
</reference>
<sequence>MDFELEALDSESPVVVTIDPENGIYTIRKSDTSGEVFNTAEELHAWYKTHLNPMLFSSQTEYAQGLAWMENIIAREL</sequence>
<proteinExistence type="predicted"/>
<evidence type="ECO:0000313" key="2">
    <source>
        <dbReference type="Proteomes" id="UP000265801"/>
    </source>
</evidence>
<keyword evidence="2" id="KW-1185">Reference proteome</keyword>
<dbReference type="Proteomes" id="UP000265801">
    <property type="component" value="Unassembled WGS sequence"/>
</dbReference>
<protein>
    <recommendedName>
        <fullName evidence="3">Threonine dehydratase</fullName>
    </recommendedName>
</protein>